<feature type="compositionally biased region" description="Polar residues" evidence="2">
    <location>
        <begin position="632"/>
        <end position="642"/>
    </location>
</feature>
<comment type="similarity">
    <text evidence="1">Belongs to the CCZ1 family.</text>
</comment>
<feature type="compositionally biased region" description="Low complexity" evidence="2">
    <location>
        <begin position="756"/>
        <end position="771"/>
    </location>
</feature>
<feature type="domain" description="CCZ1/INTU/HSP4 first Longin" evidence="3">
    <location>
        <begin position="112"/>
        <end position="170"/>
    </location>
</feature>
<comment type="caution">
    <text evidence="4">The sequence shown here is derived from an EMBL/GenBank/DDBJ whole genome shotgun (WGS) entry which is preliminary data.</text>
</comment>
<dbReference type="PANTHER" id="PTHR13056:SF0">
    <property type="entry name" value="VACUOLAR FUSION PROTEIN CCZ1 HOMOLOG-RELATED"/>
    <property type="match status" value="1"/>
</dbReference>
<feature type="region of interest" description="Disordered" evidence="2">
    <location>
        <begin position="911"/>
        <end position="948"/>
    </location>
</feature>
<gene>
    <name evidence="4" type="ORF">SPI_00348</name>
</gene>
<feature type="region of interest" description="Disordered" evidence="2">
    <location>
        <begin position="968"/>
        <end position="991"/>
    </location>
</feature>
<dbReference type="GO" id="GO:0016192">
    <property type="term" value="P:vesicle-mediated transport"/>
    <property type="evidence" value="ECO:0007669"/>
    <property type="project" value="InterPro"/>
</dbReference>
<accession>A0A168A290</accession>
<protein>
    <recommendedName>
        <fullName evidence="3">CCZ1/INTU/HSP4 first Longin domain-containing protein</fullName>
    </recommendedName>
</protein>
<feature type="region of interest" description="Disordered" evidence="2">
    <location>
        <begin position="753"/>
        <end position="785"/>
    </location>
</feature>
<dbReference type="EMBL" id="AZHD01000001">
    <property type="protein sequence ID" value="OAA68153.1"/>
    <property type="molecule type" value="Genomic_DNA"/>
</dbReference>
<feature type="compositionally biased region" description="Basic and acidic residues" evidence="2">
    <location>
        <begin position="643"/>
        <end position="652"/>
    </location>
</feature>
<feature type="compositionally biased region" description="Low complexity" evidence="2">
    <location>
        <begin position="976"/>
        <end position="985"/>
    </location>
</feature>
<evidence type="ECO:0000256" key="2">
    <source>
        <dbReference type="SAM" id="MobiDB-lite"/>
    </source>
</evidence>
<dbReference type="OrthoDB" id="240546at2759"/>
<feature type="compositionally biased region" description="Polar residues" evidence="2">
    <location>
        <begin position="549"/>
        <end position="558"/>
    </location>
</feature>
<dbReference type="STRING" id="1081102.A0A168A290"/>
<dbReference type="Proteomes" id="UP000076874">
    <property type="component" value="Unassembled WGS sequence"/>
</dbReference>
<feature type="compositionally biased region" description="Basic and acidic residues" evidence="2">
    <location>
        <begin position="660"/>
        <end position="671"/>
    </location>
</feature>
<feature type="compositionally biased region" description="Polar residues" evidence="2">
    <location>
        <begin position="479"/>
        <end position="496"/>
    </location>
</feature>
<dbReference type="Pfam" id="PF19031">
    <property type="entry name" value="Intu_longin_1"/>
    <property type="match status" value="1"/>
</dbReference>
<feature type="compositionally biased region" description="Low complexity" evidence="2">
    <location>
        <begin position="449"/>
        <end position="461"/>
    </location>
</feature>
<dbReference type="AlphaFoldDB" id="A0A168A290"/>
<name>A0A168A290_9HYPO</name>
<dbReference type="PANTHER" id="PTHR13056">
    <property type="entry name" value="VACUOLAR FUSION PROTEIN CCZ1 HOMOLOG-RELATED"/>
    <property type="match status" value="1"/>
</dbReference>
<evidence type="ECO:0000259" key="3">
    <source>
        <dbReference type="Pfam" id="PF19031"/>
    </source>
</evidence>
<evidence type="ECO:0000313" key="5">
    <source>
        <dbReference type="Proteomes" id="UP000076874"/>
    </source>
</evidence>
<keyword evidence="5" id="KW-1185">Reference proteome</keyword>
<feature type="compositionally biased region" description="Acidic residues" evidence="2">
    <location>
        <begin position="326"/>
        <end position="346"/>
    </location>
</feature>
<feature type="region of interest" description="Disordered" evidence="2">
    <location>
        <begin position="75"/>
        <end position="113"/>
    </location>
</feature>
<feature type="region of interest" description="Disordered" evidence="2">
    <location>
        <begin position="541"/>
        <end position="671"/>
    </location>
</feature>
<organism evidence="4 5">
    <name type="scientific">Niveomyces insectorum RCEF 264</name>
    <dbReference type="NCBI Taxonomy" id="1081102"/>
    <lineage>
        <taxon>Eukaryota</taxon>
        <taxon>Fungi</taxon>
        <taxon>Dikarya</taxon>
        <taxon>Ascomycota</taxon>
        <taxon>Pezizomycotina</taxon>
        <taxon>Sordariomycetes</taxon>
        <taxon>Hypocreomycetidae</taxon>
        <taxon>Hypocreales</taxon>
        <taxon>Cordycipitaceae</taxon>
        <taxon>Niveomyces</taxon>
    </lineage>
</organism>
<evidence type="ECO:0000256" key="1">
    <source>
        <dbReference type="ARBA" id="ARBA00005352"/>
    </source>
</evidence>
<sequence length="1056" mass="112172">MAQPAATAGVHVGAGTVAGNSTSATTTATATAAAAAVVPAQLGFLAIYNPSLGTTDETVEDQIVYYASSSSAAFLPGGGGKPSREQSQSQQQHRRLRRSSAAAAAVPTSHLEPGERNERLRQIGLAQGMVAFGKSFSGDQAVDTIDTDKTRVVLHELEPDWWILASIDLTRLPLPAHADGAPSTEYSSREVKPAALLLQDLLRAHAVFLLHHDVSLARLFSRVTPRSRFTLLLARYWDLFLSSWSVLLHGNPVRDVLPGVRLAACGELGIGVGEEDRGSSERAVLEGLVEQTPGLVDLVVCKFGGAKADNDDDKDNDDGNGAGGGDDNDGDGGSESDDDDDDDDSNAENAWLGTGSVLGAEDGAVFLGVGALSRTALRTVTYWMEDIYSWGQDAYGVADNPAAPSRQAKRRKKPHTAMSGVSEQRHRQKQEQQQQKQQEETEQPPPQPQTQTQQQVTEPPLSLLPPPPVTELARRAKRSQTPTASPIPTKQQTATDETAAAAAAASLAGSAGSSTMDKYMSYMKLGYGTYWGVGGGSGDGDDDAHHGSSTKSNDTGTTAERGKPKHTDDGRNKNKNRPARKPKSGGSTGRFVLGLVDEPPDEGEATGKQPAKADGRTKPQVPRTVVVEVTKDATNGLSSQRASHNDGVHRDALPTNTDGKGQEGKPNHGQVHSERLRVVVYAQQPFLFTFLVRLSRNAPFPADGSPPEADADTAKPDALDDEAHDQAVQTLLRRQLSVLHRFLLRSTAYRPDRPRAAGATAAAPSLSSSSSPPLPPPSSSSSSANTAAAASAAASGRIYDLVWDPRALTIHSTIPNIPDPWTTSMAGTSKNKHKKLPPSPLVAPWSRVEALNTHMQLLHLYAATRANAAERERMCKTSRGWWIVWNRIVERSSSSPPPARQAVYGSILVEEDEEDEDEHKAEDASSDSGSQRAPSDQSEDTVTAAAAAAQDTYSVTKEIFLLRRASDHVDNKHKSSNSSTSRSSSGMHNVGGRTSVAMRVFSASTYLGRGGGGAGPETADEGGERGIGWADGASRLAQGIGVDTKKYIEGLLSLNR</sequence>
<feature type="compositionally biased region" description="Basic residues" evidence="2">
    <location>
        <begin position="573"/>
        <end position="583"/>
    </location>
</feature>
<proteinExistence type="inferred from homology"/>
<feature type="region of interest" description="Disordered" evidence="2">
    <location>
        <begin position="1007"/>
        <end position="1026"/>
    </location>
</feature>
<feature type="region of interest" description="Disordered" evidence="2">
    <location>
        <begin position="309"/>
        <end position="351"/>
    </location>
</feature>
<dbReference type="InterPro" id="IPR043987">
    <property type="entry name" value="CCZ1/INTU/HSP4_longin_1"/>
</dbReference>
<dbReference type="GO" id="GO:0035658">
    <property type="term" value="C:Mon1-Ccz1 complex"/>
    <property type="evidence" value="ECO:0007669"/>
    <property type="project" value="InterPro"/>
</dbReference>
<feature type="region of interest" description="Disordered" evidence="2">
    <location>
        <begin position="401"/>
        <end position="496"/>
    </location>
</feature>
<reference evidence="4 5" key="1">
    <citation type="journal article" date="2016" name="Genome Biol. Evol.">
        <title>Divergent and convergent evolution of fungal pathogenicity.</title>
        <authorList>
            <person name="Shang Y."/>
            <person name="Xiao G."/>
            <person name="Zheng P."/>
            <person name="Cen K."/>
            <person name="Zhan S."/>
            <person name="Wang C."/>
        </authorList>
    </citation>
    <scope>NUCLEOTIDE SEQUENCE [LARGE SCALE GENOMIC DNA]</scope>
    <source>
        <strain evidence="4 5">RCEF 264</strain>
    </source>
</reference>
<dbReference type="InterPro" id="IPR013176">
    <property type="entry name" value="Ccz1"/>
</dbReference>
<feature type="compositionally biased region" description="Basic and acidic residues" evidence="2">
    <location>
        <begin position="560"/>
        <end position="572"/>
    </location>
</feature>
<evidence type="ECO:0000313" key="4">
    <source>
        <dbReference type="EMBL" id="OAA68153.1"/>
    </source>
</evidence>